<keyword evidence="4" id="KW-1185">Reference proteome</keyword>
<feature type="region of interest" description="Disordered" evidence="1">
    <location>
        <begin position="83"/>
        <end position="113"/>
    </location>
</feature>
<dbReference type="AlphaFoldDB" id="A0A4R0NFT4"/>
<dbReference type="RefSeq" id="WP_131606275.1">
    <property type="nucleotide sequence ID" value="NZ_SJSM01000001.1"/>
</dbReference>
<dbReference type="EMBL" id="SJSM01000001">
    <property type="protein sequence ID" value="TCC99255.1"/>
    <property type="molecule type" value="Genomic_DNA"/>
</dbReference>
<feature type="chain" id="PRO_5020390299" evidence="2">
    <location>
        <begin position="21"/>
        <end position="113"/>
    </location>
</feature>
<sequence length="113" mass="12038">MKKLLGLIAIMALGLTTTFAQTPAAVHTPAAKKVVKKEVKTVTTPVKKGVKATPAATVTTKTKVEGLKKDGTPDMRLKENKAKAVVKPTTAPTKKDGTPDMRYKANKAVKKNK</sequence>
<protein>
    <submittedName>
        <fullName evidence="3">Uncharacterized protein</fullName>
    </submittedName>
</protein>
<dbReference type="OrthoDB" id="773046at2"/>
<dbReference type="Proteomes" id="UP000291117">
    <property type="component" value="Unassembled WGS sequence"/>
</dbReference>
<keyword evidence="2" id="KW-0732">Signal</keyword>
<feature type="compositionally biased region" description="Basic residues" evidence="1">
    <location>
        <begin position="104"/>
        <end position="113"/>
    </location>
</feature>
<evidence type="ECO:0000256" key="1">
    <source>
        <dbReference type="SAM" id="MobiDB-lite"/>
    </source>
</evidence>
<evidence type="ECO:0000313" key="3">
    <source>
        <dbReference type="EMBL" id="TCC99255.1"/>
    </source>
</evidence>
<feature type="signal peptide" evidence="2">
    <location>
        <begin position="1"/>
        <end position="20"/>
    </location>
</feature>
<comment type="caution">
    <text evidence="3">The sequence shown here is derived from an EMBL/GenBank/DDBJ whole genome shotgun (WGS) entry which is preliminary data.</text>
</comment>
<gene>
    <name evidence="3" type="ORF">EZ444_00820</name>
</gene>
<proteinExistence type="predicted"/>
<name>A0A4R0NFT4_9SPHI</name>
<organism evidence="3 4">
    <name type="scientific">Pedobacter hiemivivus</name>
    <dbReference type="NCBI Taxonomy" id="2530454"/>
    <lineage>
        <taxon>Bacteria</taxon>
        <taxon>Pseudomonadati</taxon>
        <taxon>Bacteroidota</taxon>
        <taxon>Sphingobacteriia</taxon>
        <taxon>Sphingobacteriales</taxon>
        <taxon>Sphingobacteriaceae</taxon>
        <taxon>Pedobacter</taxon>
    </lineage>
</organism>
<feature type="compositionally biased region" description="Basic and acidic residues" evidence="1">
    <location>
        <begin position="93"/>
        <end position="103"/>
    </location>
</feature>
<evidence type="ECO:0000256" key="2">
    <source>
        <dbReference type="SAM" id="SignalP"/>
    </source>
</evidence>
<evidence type="ECO:0000313" key="4">
    <source>
        <dbReference type="Proteomes" id="UP000291117"/>
    </source>
</evidence>
<reference evidence="3 4" key="1">
    <citation type="submission" date="2019-02" db="EMBL/GenBank/DDBJ databases">
        <title>Pedobacter sp. RP-3-8 sp. nov., isolated from Arctic soil.</title>
        <authorList>
            <person name="Dahal R.H."/>
        </authorList>
    </citation>
    <scope>NUCLEOTIDE SEQUENCE [LARGE SCALE GENOMIC DNA]</scope>
    <source>
        <strain evidence="3 4">RP-3-8</strain>
    </source>
</reference>
<accession>A0A4R0NFT4</accession>